<comment type="caution">
    <text evidence="3">The sequence shown here is derived from an EMBL/GenBank/DDBJ whole genome shotgun (WGS) entry which is preliminary data.</text>
</comment>
<dbReference type="InterPro" id="IPR044741">
    <property type="entry name" value="NsLTP-like"/>
</dbReference>
<gene>
    <name evidence="3" type="ORF">BAE44_0018767</name>
</gene>
<organism evidence="3 4">
    <name type="scientific">Dichanthelium oligosanthes</name>
    <dbReference type="NCBI Taxonomy" id="888268"/>
    <lineage>
        <taxon>Eukaryota</taxon>
        <taxon>Viridiplantae</taxon>
        <taxon>Streptophyta</taxon>
        <taxon>Embryophyta</taxon>
        <taxon>Tracheophyta</taxon>
        <taxon>Spermatophyta</taxon>
        <taxon>Magnoliopsida</taxon>
        <taxon>Liliopsida</taxon>
        <taxon>Poales</taxon>
        <taxon>Poaceae</taxon>
        <taxon>PACMAD clade</taxon>
        <taxon>Panicoideae</taxon>
        <taxon>Panicodae</taxon>
        <taxon>Paniceae</taxon>
        <taxon>Dichantheliinae</taxon>
        <taxon>Dichanthelium</taxon>
    </lineage>
</organism>
<dbReference type="SUPFAM" id="SSF54695">
    <property type="entry name" value="POZ domain"/>
    <property type="match status" value="1"/>
</dbReference>
<dbReference type="SUPFAM" id="SSF47699">
    <property type="entry name" value="Bifunctional inhibitor/lipid-transfer protein/seed storage 2S albumin"/>
    <property type="match status" value="1"/>
</dbReference>
<evidence type="ECO:0000313" key="3">
    <source>
        <dbReference type="EMBL" id="OEL20214.1"/>
    </source>
</evidence>
<dbReference type="Gene3D" id="3.30.710.10">
    <property type="entry name" value="Potassium Channel Kv1.1, Chain A"/>
    <property type="match status" value="1"/>
</dbReference>
<sequence>MAPVTIKRTLGVPGLVISDGILYAEPFTRRSAIFVGGGYDWSIRYYATSRFEMDSIDLCLQLETMPASGVTASFSVVLLDPTGGLPPWKLAPIATAEFNPNNSNYYSGQLVVTMHKSFLNMAPDPRYLTRGGLLFECTITVFTETPAPMPDTTAAATPASDMMEQLGKIYASGDGADVTYSVQGKLFRAHKIILAMRSPVFKAQLYGGMMESTALLIEVADMLPDVFRALLRTTRAEVCDRDREDMIRECKKFEVFPAEPKIPPSAACCAVWQRADIPCLCKRVTKEIEKVWCMEKVTYVAERCGRPFQPGYKCGSK</sequence>
<reference evidence="3 4" key="1">
    <citation type="submission" date="2016-09" db="EMBL/GenBank/DDBJ databases">
        <title>The draft genome of Dichanthelium oligosanthes: A C3 panicoid grass species.</title>
        <authorList>
            <person name="Studer A.J."/>
            <person name="Schnable J.C."/>
            <person name="Brutnell T.P."/>
        </authorList>
    </citation>
    <scope>NUCLEOTIDE SEQUENCE [LARGE SCALE GENOMIC DNA]</scope>
    <source>
        <strain evidence="4">cv. Kellogg 1175</strain>
        <tissue evidence="3">Leaf</tissue>
    </source>
</reference>
<evidence type="ECO:0000259" key="2">
    <source>
        <dbReference type="PROSITE" id="PS50097"/>
    </source>
</evidence>
<dbReference type="SMART" id="SM00225">
    <property type="entry name" value="BTB"/>
    <property type="match status" value="1"/>
</dbReference>
<keyword evidence="4" id="KW-1185">Reference proteome</keyword>
<dbReference type="SUPFAM" id="SSF49599">
    <property type="entry name" value="TRAF domain-like"/>
    <property type="match status" value="1"/>
</dbReference>
<dbReference type="InterPro" id="IPR011333">
    <property type="entry name" value="SKP1/BTB/POZ_sf"/>
</dbReference>
<dbReference type="OrthoDB" id="678486at2759"/>
<comment type="pathway">
    <text evidence="1">Protein modification; protein ubiquitination.</text>
</comment>
<dbReference type="InterPro" id="IPR008974">
    <property type="entry name" value="TRAF-like"/>
</dbReference>
<dbReference type="EMBL" id="LWDX02051432">
    <property type="protein sequence ID" value="OEL20214.1"/>
    <property type="molecule type" value="Genomic_DNA"/>
</dbReference>
<dbReference type="GO" id="GO:0016567">
    <property type="term" value="P:protein ubiquitination"/>
    <property type="evidence" value="ECO:0007669"/>
    <property type="project" value="InterPro"/>
</dbReference>
<dbReference type="STRING" id="888268.A0A1E5V596"/>
<dbReference type="Pfam" id="PF00651">
    <property type="entry name" value="BTB"/>
    <property type="match status" value="1"/>
</dbReference>
<dbReference type="PANTHER" id="PTHR26379:SF474">
    <property type="entry name" value="OS08G0228200 PROTEIN"/>
    <property type="match status" value="1"/>
</dbReference>
<feature type="domain" description="BTB" evidence="2">
    <location>
        <begin position="176"/>
        <end position="232"/>
    </location>
</feature>
<dbReference type="Proteomes" id="UP000095767">
    <property type="component" value="Unassembled WGS sequence"/>
</dbReference>
<name>A0A1E5V596_9POAL</name>
<evidence type="ECO:0000256" key="1">
    <source>
        <dbReference type="ARBA" id="ARBA00004906"/>
    </source>
</evidence>
<dbReference type="PANTHER" id="PTHR26379">
    <property type="entry name" value="BTB/POZ AND MATH DOMAIN-CONTAINING PROTEIN 1"/>
    <property type="match status" value="1"/>
</dbReference>
<dbReference type="PROSITE" id="PS50097">
    <property type="entry name" value="BTB"/>
    <property type="match status" value="1"/>
</dbReference>
<dbReference type="Gene3D" id="2.60.210.10">
    <property type="entry name" value="Apoptosis, Tumor Necrosis Factor Receptor Associated Protein 2, Chain A"/>
    <property type="match status" value="1"/>
</dbReference>
<accession>A0A1E5V596</accession>
<dbReference type="InterPro" id="IPR045005">
    <property type="entry name" value="BPM1-6"/>
</dbReference>
<evidence type="ECO:0000313" key="4">
    <source>
        <dbReference type="Proteomes" id="UP000095767"/>
    </source>
</evidence>
<protein>
    <recommendedName>
        <fullName evidence="2">BTB domain-containing protein</fullName>
    </recommendedName>
</protein>
<proteinExistence type="predicted"/>
<dbReference type="InterPro" id="IPR036312">
    <property type="entry name" value="Bifun_inhib/LTP/seed_sf"/>
</dbReference>
<dbReference type="CDD" id="cd04660">
    <property type="entry name" value="nsLTP_like"/>
    <property type="match status" value="1"/>
</dbReference>
<dbReference type="AlphaFoldDB" id="A0A1E5V596"/>
<dbReference type="InterPro" id="IPR000210">
    <property type="entry name" value="BTB/POZ_dom"/>
</dbReference>